<keyword evidence="1" id="KW-0732">Signal</keyword>
<name>E6W404_DESIS</name>
<organism evidence="2 3">
    <name type="scientific">Desulfurispirillum indicum (strain ATCC BAA-1389 / DSM 22839 / S5)</name>
    <dbReference type="NCBI Taxonomy" id="653733"/>
    <lineage>
        <taxon>Bacteria</taxon>
        <taxon>Pseudomonadati</taxon>
        <taxon>Chrysiogenota</taxon>
        <taxon>Chrysiogenia</taxon>
        <taxon>Chrysiogenales</taxon>
        <taxon>Chrysiogenaceae</taxon>
        <taxon>Desulfurispirillum</taxon>
    </lineage>
</organism>
<gene>
    <name evidence="2" type="ordered locus">Selin_1137</name>
</gene>
<sequence>MKKFTISLALLLIALITLTAMGPSIAGPTATVTDTSGKSVRVEGLTYNHAPFIQGKLGSADIRIELPKIHQIDIEQDEMVIQTGNDTLRILHGHGTFSGKTGFGSYTIAASLVRQITIER</sequence>
<dbReference type="KEGG" id="din:Selin_1137"/>
<dbReference type="OrthoDB" id="9880578at2"/>
<feature type="chain" id="PRO_5003211687" description="Auto-transporter adhesin head GIN domain-containing protein" evidence="1">
    <location>
        <begin position="27"/>
        <end position="120"/>
    </location>
</feature>
<dbReference type="RefSeq" id="WP_013505753.1">
    <property type="nucleotide sequence ID" value="NC_014836.1"/>
</dbReference>
<proteinExistence type="predicted"/>
<keyword evidence="3" id="KW-1185">Reference proteome</keyword>
<dbReference type="STRING" id="653733.Selin_1137"/>
<dbReference type="HOGENOM" id="CLU_2045876_0_0_0"/>
<evidence type="ECO:0000256" key="1">
    <source>
        <dbReference type="SAM" id="SignalP"/>
    </source>
</evidence>
<protein>
    <recommendedName>
        <fullName evidence="4">Auto-transporter adhesin head GIN domain-containing protein</fullName>
    </recommendedName>
</protein>
<evidence type="ECO:0008006" key="4">
    <source>
        <dbReference type="Google" id="ProtNLM"/>
    </source>
</evidence>
<dbReference type="EMBL" id="CP002432">
    <property type="protein sequence ID" value="ADU65872.1"/>
    <property type="molecule type" value="Genomic_DNA"/>
</dbReference>
<dbReference type="AlphaFoldDB" id="E6W404"/>
<reference evidence="2 3" key="1">
    <citation type="submission" date="2010-12" db="EMBL/GenBank/DDBJ databases">
        <title>Complete sequence of Desulfurispirillum indicum S5.</title>
        <authorList>
            <consortium name="US DOE Joint Genome Institute"/>
            <person name="Lucas S."/>
            <person name="Copeland A."/>
            <person name="Lapidus A."/>
            <person name="Cheng J.-F."/>
            <person name="Goodwin L."/>
            <person name="Pitluck S."/>
            <person name="Chertkov O."/>
            <person name="Held B."/>
            <person name="Detter J.C."/>
            <person name="Han C."/>
            <person name="Tapia R."/>
            <person name="Land M."/>
            <person name="Hauser L."/>
            <person name="Kyrpides N."/>
            <person name="Ivanova N."/>
            <person name="Mikhailova N."/>
            <person name="Haggblom M."/>
            <person name="Rauschenbach I."/>
            <person name="Bini E."/>
            <person name="Woyke T."/>
        </authorList>
    </citation>
    <scope>NUCLEOTIDE SEQUENCE [LARGE SCALE GENOMIC DNA]</scope>
    <source>
        <strain evidence="3">ATCC BAA-1389 / DSM 22839 / S5</strain>
    </source>
</reference>
<evidence type="ECO:0000313" key="2">
    <source>
        <dbReference type="EMBL" id="ADU65872.1"/>
    </source>
</evidence>
<dbReference type="Proteomes" id="UP000002572">
    <property type="component" value="Chromosome"/>
</dbReference>
<dbReference type="InParanoid" id="E6W404"/>
<accession>E6W404</accession>
<evidence type="ECO:0000313" key="3">
    <source>
        <dbReference type="Proteomes" id="UP000002572"/>
    </source>
</evidence>
<feature type="signal peptide" evidence="1">
    <location>
        <begin position="1"/>
        <end position="26"/>
    </location>
</feature>